<dbReference type="InterPro" id="IPR009057">
    <property type="entry name" value="Homeodomain-like_sf"/>
</dbReference>
<keyword evidence="3" id="KW-0804">Transcription</keyword>
<keyword evidence="6" id="KW-1185">Reference proteome</keyword>
<evidence type="ECO:0000256" key="2">
    <source>
        <dbReference type="ARBA" id="ARBA00023125"/>
    </source>
</evidence>
<accession>A0A6I4ICC8</accession>
<evidence type="ECO:0000256" key="3">
    <source>
        <dbReference type="ARBA" id="ARBA00023163"/>
    </source>
</evidence>
<evidence type="ECO:0000313" key="6">
    <source>
        <dbReference type="Proteomes" id="UP000434850"/>
    </source>
</evidence>
<dbReference type="PRINTS" id="PR00032">
    <property type="entry name" value="HTHARAC"/>
</dbReference>
<dbReference type="Proteomes" id="UP000434850">
    <property type="component" value="Unassembled WGS sequence"/>
</dbReference>
<organism evidence="5 6">
    <name type="scientific">Mucilaginibacter aquatilis</name>
    <dbReference type="NCBI Taxonomy" id="1517760"/>
    <lineage>
        <taxon>Bacteria</taxon>
        <taxon>Pseudomonadati</taxon>
        <taxon>Bacteroidota</taxon>
        <taxon>Sphingobacteriia</taxon>
        <taxon>Sphingobacteriales</taxon>
        <taxon>Sphingobacteriaceae</taxon>
        <taxon>Mucilaginibacter</taxon>
    </lineage>
</organism>
<dbReference type="SUPFAM" id="SSF46689">
    <property type="entry name" value="Homeodomain-like"/>
    <property type="match status" value="2"/>
</dbReference>
<dbReference type="EMBL" id="WQLA01000007">
    <property type="protein sequence ID" value="MVN92802.1"/>
    <property type="molecule type" value="Genomic_DNA"/>
</dbReference>
<keyword evidence="1" id="KW-0805">Transcription regulation</keyword>
<name>A0A6I4ICC8_9SPHI</name>
<evidence type="ECO:0000256" key="1">
    <source>
        <dbReference type="ARBA" id="ARBA00023015"/>
    </source>
</evidence>
<protein>
    <submittedName>
        <fullName evidence="5">Helix-turn-helix domain-containing protein</fullName>
    </submittedName>
</protein>
<dbReference type="SMART" id="SM00342">
    <property type="entry name" value="HTH_ARAC"/>
    <property type="match status" value="1"/>
</dbReference>
<dbReference type="OrthoDB" id="1007602at2"/>
<dbReference type="GO" id="GO:0003700">
    <property type="term" value="F:DNA-binding transcription factor activity"/>
    <property type="evidence" value="ECO:0007669"/>
    <property type="project" value="InterPro"/>
</dbReference>
<proteinExistence type="predicted"/>
<dbReference type="Gene3D" id="1.10.10.60">
    <property type="entry name" value="Homeodomain-like"/>
    <property type="match status" value="2"/>
</dbReference>
<gene>
    <name evidence="5" type="ORF">GO816_16830</name>
</gene>
<dbReference type="PANTHER" id="PTHR43280:SF2">
    <property type="entry name" value="HTH-TYPE TRANSCRIPTIONAL REGULATOR EXSA"/>
    <property type="match status" value="1"/>
</dbReference>
<dbReference type="PROSITE" id="PS01124">
    <property type="entry name" value="HTH_ARAC_FAMILY_2"/>
    <property type="match status" value="1"/>
</dbReference>
<reference evidence="5 6" key="1">
    <citation type="submission" date="2019-12" db="EMBL/GenBank/DDBJ databases">
        <title>Mucilaginibacter sp. HME9299 genome sequencing and assembly.</title>
        <authorList>
            <person name="Kang H."/>
            <person name="Kim H."/>
            <person name="Joh K."/>
        </authorList>
    </citation>
    <scope>NUCLEOTIDE SEQUENCE [LARGE SCALE GENOMIC DNA]</scope>
    <source>
        <strain evidence="5 6">HME9299</strain>
    </source>
</reference>
<dbReference type="AlphaFoldDB" id="A0A6I4ICC8"/>
<feature type="domain" description="HTH araC/xylS-type" evidence="4">
    <location>
        <begin position="189"/>
        <end position="287"/>
    </location>
</feature>
<dbReference type="InterPro" id="IPR018060">
    <property type="entry name" value="HTH_AraC"/>
</dbReference>
<dbReference type="PANTHER" id="PTHR43280">
    <property type="entry name" value="ARAC-FAMILY TRANSCRIPTIONAL REGULATOR"/>
    <property type="match status" value="1"/>
</dbReference>
<keyword evidence="2" id="KW-0238">DNA-binding</keyword>
<dbReference type="RefSeq" id="WP_157543117.1">
    <property type="nucleotide sequence ID" value="NZ_WQLA01000007.1"/>
</dbReference>
<dbReference type="GO" id="GO:0043565">
    <property type="term" value="F:sequence-specific DNA binding"/>
    <property type="evidence" value="ECO:0007669"/>
    <property type="project" value="InterPro"/>
</dbReference>
<evidence type="ECO:0000313" key="5">
    <source>
        <dbReference type="EMBL" id="MVN92802.1"/>
    </source>
</evidence>
<dbReference type="Pfam" id="PF12833">
    <property type="entry name" value="HTH_18"/>
    <property type="match status" value="1"/>
</dbReference>
<dbReference type="InterPro" id="IPR020449">
    <property type="entry name" value="Tscrpt_reg_AraC-type_HTH"/>
</dbReference>
<comment type="caution">
    <text evidence="5">The sequence shown here is derived from an EMBL/GenBank/DDBJ whole genome shotgun (WGS) entry which is preliminary data.</text>
</comment>
<evidence type="ECO:0000259" key="4">
    <source>
        <dbReference type="PROSITE" id="PS01124"/>
    </source>
</evidence>
<sequence length="293" mass="34307">MIKRNFQHTFSLLNVDYVKLGPKWNYKNVISPYNRIYYINEGEGELSDSYGTYKLEAGYLYIVPSFTLCDMLCKQNMGQYFVQFFEDSADGNSLFADHRKIMKAEASALDQSIFARLLEINPGRGINRSDNPRIYEKDVFYKEYQQLNNQQNLSVFMETQGILLQLTSRFLTPQFFKPALKKVIPNKIAETLNYIQVNLHTDLSVAQLALRLNQNADYFSRQFKLYTGTRPVHYINEKRVERAQYLMATSRMTYSEISKQIGFEDLSYFSKTFKRFTGLSPKDYKKQMFSVGL</sequence>